<evidence type="ECO:0000256" key="5">
    <source>
        <dbReference type="ARBA" id="ARBA00022692"/>
    </source>
</evidence>
<dbReference type="GO" id="GO:0042158">
    <property type="term" value="P:lipoprotein biosynthetic process"/>
    <property type="evidence" value="ECO:0007669"/>
    <property type="project" value="UniProtKB-UniRule"/>
</dbReference>
<dbReference type="Pfam" id="PF00795">
    <property type="entry name" value="CN_hydrolase"/>
    <property type="match status" value="1"/>
</dbReference>
<dbReference type="HAMAP" id="MF_01148">
    <property type="entry name" value="Lnt"/>
    <property type="match status" value="1"/>
</dbReference>
<evidence type="ECO:0000256" key="9">
    <source>
        <dbReference type="HAMAP-Rule" id="MF_01148"/>
    </source>
</evidence>
<keyword evidence="11" id="KW-0449">Lipoprotein</keyword>
<dbReference type="SUPFAM" id="SSF56317">
    <property type="entry name" value="Carbon-nitrogen hydrolase"/>
    <property type="match status" value="1"/>
</dbReference>
<sequence length="522" mass="55734">MTATDWRGGARATPQAATWPTGGAAVVAVLGGLLQAWALAPVPRAWAQVLGLGLLAALVWRGTGVRRHALLAWLHGTAALTGTFWWLFISMHRYGGLPAPLAGLAVLGLAGFLALYGALAVAAWTRWRSGRLVIDVAGWAALWLLVDLARAQWLTGFPWGAAGYAQIDGPLAVLAPWVGVYGMGAVAAALAGLGAAWCLSPGRALAVRLLPVPVLLAGLAWTPPAGSGGDFTRPTRTLSVTLLQGNVPQNEKFDPAQIEAGLIWHAEALSRVDTDLVVTPETAIPLLPEQLPDGYWAGLQRRFGQGRGAALIGLPLGSFERGYTNSVLGLQAAAPAYRYDKHHLVPFGEFIPWGFRWFVDLMAIPLGDFSRGPLAAPTFDVRGERIAPNICYEDLFGEEIAAGFTDAARAPTVLANVSNIGWFGRSVAVDQHLQISRLRALELQRPMLRSTNTGATVIIDHLGRVTHQLAPHTRGVLVGEVQGRSGVTPYAWWAGRWRLWPLWGLGGAGALCMALAARRRRA</sequence>
<reference evidence="11 12" key="1">
    <citation type="submission" date="2018-05" db="EMBL/GenBank/DDBJ databases">
        <title>Genomic Encyclopedia of Type Strains, Phase IV (KMG-IV): sequencing the most valuable type-strain genomes for metagenomic binning, comparative biology and taxonomic classification.</title>
        <authorList>
            <person name="Goeker M."/>
        </authorList>
    </citation>
    <scope>NUCLEOTIDE SEQUENCE [LARGE SCALE GENOMIC DNA]</scope>
    <source>
        <strain evidence="11 12">DSM 566</strain>
    </source>
</reference>
<protein>
    <recommendedName>
        <fullName evidence="9">Apolipoprotein N-acyltransferase</fullName>
        <shortName evidence="9">ALP N-acyltransferase</shortName>
        <ecNumber evidence="9">2.3.1.269</ecNumber>
    </recommendedName>
</protein>
<keyword evidence="7 9" id="KW-0472">Membrane</keyword>
<evidence type="ECO:0000256" key="3">
    <source>
        <dbReference type="ARBA" id="ARBA00022475"/>
    </source>
</evidence>
<dbReference type="PANTHER" id="PTHR38686:SF1">
    <property type="entry name" value="APOLIPOPROTEIN N-ACYLTRANSFERASE"/>
    <property type="match status" value="1"/>
</dbReference>
<feature type="transmembrane region" description="Helical" evidence="9">
    <location>
        <begin position="101"/>
        <end position="124"/>
    </location>
</feature>
<dbReference type="EC" id="2.3.1.269" evidence="9"/>
<feature type="transmembrane region" description="Helical" evidence="9">
    <location>
        <begin position="45"/>
        <end position="63"/>
    </location>
</feature>
<evidence type="ECO:0000256" key="7">
    <source>
        <dbReference type="ARBA" id="ARBA00023136"/>
    </source>
</evidence>
<comment type="similarity">
    <text evidence="2 9">Belongs to the CN hydrolase family. Apolipoprotein N-acyltransferase subfamily.</text>
</comment>
<keyword evidence="5 9" id="KW-0812">Transmembrane</keyword>
<dbReference type="Pfam" id="PF20154">
    <property type="entry name" value="LNT_N"/>
    <property type="match status" value="1"/>
</dbReference>
<evidence type="ECO:0000256" key="8">
    <source>
        <dbReference type="ARBA" id="ARBA00023315"/>
    </source>
</evidence>
<dbReference type="NCBIfam" id="TIGR00546">
    <property type="entry name" value="lnt"/>
    <property type="match status" value="1"/>
</dbReference>
<accession>A0A318GZL5</accession>
<keyword evidence="8 9" id="KW-0012">Acyltransferase</keyword>
<dbReference type="Proteomes" id="UP000247811">
    <property type="component" value="Unassembled WGS sequence"/>
</dbReference>
<comment type="caution">
    <text evidence="11">The sequence shown here is derived from an EMBL/GenBank/DDBJ whole genome shotgun (WGS) entry which is preliminary data.</text>
</comment>
<proteinExistence type="inferred from homology"/>
<keyword evidence="6 9" id="KW-1133">Transmembrane helix</keyword>
<evidence type="ECO:0000313" key="11">
    <source>
        <dbReference type="EMBL" id="PXW95785.1"/>
    </source>
</evidence>
<dbReference type="PROSITE" id="PS50263">
    <property type="entry name" value="CN_HYDROLASE"/>
    <property type="match status" value="1"/>
</dbReference>
<evidence type="ECO:0000256" key="4">
    <source>
        <dbReference type="ARBA" id="ARBA00022679"/>
    </source>
</evidence>
<dbReference type="InterPro" id="IPR045378">
    <property type="entry name" value="LNT_N"/>
</dbReference>
<feature type="domain" description="CN hydrolase" evidence="10">
    <location>
        <begin position="243"/>
        <end position="483"/>
    </location>
</feature>
<dbReference type="GO" id="GO:0016410">
    <property type="term" value="F:N-acyltransferase activity"/>
    <property type="evidence" value="ECO:0007669"/>
    <property type="project" value="UniProtKB-UniRule"/>
</dbReference>
<keyword evidence="4 9" id="KW-0808">Transferase</keyword>
<evidence type="ECO:0000259" key="10">
    <source>
        <dbReference type="PROSITE" id="PS50263"/>
    </source>
</evidence>
<dbReference type="OrthoDB" id="9804277at2"/>
<feature type="transmembrane region" description="Helical" evidence="9">
    <location>
        <begin position="205"/>
        <end position="223"/>
    </location>
</feature>
<feature type="transmembrane region" description="Helical" evidence="9">
    <location>
        <begin position="499"/>
        <end position="517"/>
    </location>
</feature>
<dbReference type="InterPro" id="IPR003010">
    <property type="entry name" value="C-N_Hydrolase"/>
</dbReference>
<dbReference type="UniPathway" id="UPA00666"/>
<comment type="pathway">
    <text evidence="9">Protein modification; lipoprotein biosynthesis (N-acyl transfer).</text>
</comment>
<feature type="transmembrane region" description="Helical" evidence="9">
    <location>
        <begin position="136"/>
        <end position="154"/>
    </location>
</feature>
<organism evidence="11 12">
    <name type="scientific">Sphaerotilus hippei</name>
    <dbReference type="NCBI Taxonomy" id="744406"/>
    <lineage>
        <taxon>Bacteria</taxon>
        <taxon>Pseudomonadati</taxon>
        <taxon>Pseudomonadota</taxon>
        <taxon>Betaproteobacteria</taxon>
        <taxon>Burkholderiales</taxon>
        <taxon>Sphaerotilaceae</taxon>
        <taxon>Sphaerotilus</taxon>
    </lineage>
</organism>
<evidence type="ECO:0000256" key="1">
    <source>
        <dbReference type="ARBA" id="ARBA00004651"/>
    </source>
</evidence>
<evidence type="ECO:0000313" key="12">
    <source>
        <dbReference type="Proteomes" id="UP000247811"/>
    </source>
</evidence>
<dbReference type="InterPro" id="IPR036526">
    <property type="entry name" value="C-N_Hydrolase_sf"/>
</dbReference>
<comment type="subcellular location">
    <subcellularLocation>
        <location evidence="1 9">Cell membrane</location>
        <topology evidence="1 9">Multi-pass membrane protein</topology>
    </subcellularLocation>
</comment>
<dbReference type="PANTHER" id="PTHR38686">
    <property type="entry name" value="APOLIPOPROTEIN N-ACYLTRANSFERASE"/>
    <property type="match status" value="1"/>
</dbReference>
<comment type="function">
    <text evidence="9">Catalyzes the phospholipid dependent N-acylation of the N-terminal cysteine of apolipoprotein, the last step in lipoprotein maturation.</text>
</comment>
<dbReference type="RefSeq" id="WP_110400743.1">
    <property type="nucleotide sequence ID" value="NZ_QJJS01000008.1"/>
</dbReference>
<feature type="transmembrane region" description="Helical" evidence="9">
    <location>
        <begin position="70"/>
        <end position="89"/>
    </location>
</feature>
<dbReference type="GO" id="GO:0005886">
    <property type="term" value="C:plasma membrane"/>
    <property type="evidence" value="ECO:0007669"/>
    <property type="project" value="UniProtKB-SubCell"/>
</dbReference>
<evidence type="ECO:0000256" key="6">
    <source>
        <dbReference type="ARBA" id="ARBA00022989"/>
    </source>
</evidence>
<keyword evidence="3 9" id="KW-1003">Cell membrane</keyword>
<comment type="catalytic activity">
    <reaction evidence="9">
        <text>N-terminal S-1,2-diacyl-sn-glyceryl-L-cysteinyl-[lipoprotein] + a glycerophospholipid = N-acyl-S-1,2-diacyl-sn-glyceryl-L-cysteinyl-[lipoprotein] + a 2-acyl-sn-glycero-3-phospholipid + H(+)</text>
        <dbReference type="Rhea" id="RHEA:48228"/>
        <dbReference type="Rhea" id="RHEA-COMP:14681"/>
        <dbReference type="Rhea" id="RHEA-COMP:14684"/>
        <dbReference type="ChEBI" id="CHEBI:15378"/>
        <dbReference type="ChEBI" id="CHEBI:136912"/>
        <dbReference type="ChEBI" id="CHEBI:140656"/>
        <dbReference type="ChEBI" id="CHEBI:140657"/>
        <dbReference type="ChEBI" id="CHEBI:140660"/>
        <dbReference type="EC" id="2.3.1.269"/>
    </reaction>
</comment>
<gene>
    <name evidence="9" type="primary">lnt</name>
    <name evidence="11" type="ORF">C7444_10844</name>
</gene>
<dbReference type="EMBL" id="QJJS01000008">
    <property type="protein sequence ID" value="PXW95785.1"/>
    <property type="molecule type" value="Genomic_DNA"/>
</dbReference>
<evidence type="ECO:0000256" key="2">
    <source>
        <dbReference type="ARBA" id="ARBA00010065"/>
    </source>
</evidence>
<name>A0A318GZL5_9BURK</name>
<feature type="transmembrane region" description="Helical" evidence="9">
    <location>
        <begin position="174"/>
        <end position="198"/>
    </location>
</feature>
<dbReference type="InterPro" id="IPR004563">
    <property type="entry name" value="Apolipo_AcylTrfase"/>
</dbReference>
<dbReference type="AlphaFoldDB" id="A0A318GZL5"/>
<dbReference type="Gene3D" id="3.60.110.10">
    <property type="entry name" value="Carbon-nitrogen hydrolase"/>
    <property type="match status" value="1"/>
</dbReference>
<feature type="transmembrane region" description="Helical" evidence="9">
    <location>
        <begin position="21"/>
        <end position="39"/>
    </location>
</feature>
<dbReference type="CDD" id="cd07571">
    <property type="entry name" value="ALP_N-acyl_transferase"/>
    <property type="match status" value="1"/>
</dbReference>
<keyword evidence="12" id="KW-1185">Reference proteome</keyword>